<accession>A0AAD5WQA4</accession>
<proteinExistence type="predicted"/>
<gene>
    <name evidence="1" type="ORF">MKZ38_006573</name>
</gene>
<dbReference type="EMBL" id="JAKWBI020000400">
    <property type="protein sequence ID" value="KAJ2895461.1"/>
    <property type="molecule type" value="Genomic_DNA"/>
</dbReference>
<protein>
    <submittedName>
        <fullName evidence="1">Uncharacterized protein</fullName>
    </submittedName>
</protein>
<evidence type="ECO:0000313" key="2">
    <source>
        <dbReference type="Proteomes" id="UP001201980"/>
    </source>
</evidence>
<organism evidence="1 2">
    <name type="scientific">Zalerion maritima</name>
    <dbReference type="NCBI Taxonomy" id="339359"/>
    <lineage>
        <taxon>Eukaryota</taxon>
        <taxon>Fungi</taxon>
        <taxon>Dikarya</taxon>
        <taxon>Ascomycota</taxon>
        <taxon>Pezizomycotina</taxon>
        <taxon>Sordariomycetes</taxon>
        <taxon>Lulworthiomycetidae</taxon>
        <taxon>Lulworthiales</taxon>
        <taxon>Lulworthiaceae</taxon>
        <taxon>Zalerion</taxon>
    </lineage>
</organism>
<sequence length="150" mass="17299">MEVAMMPASKAHCDIPIYLGQQLHSVKKSRSPQRRQMGNFQIEKEQSKRTDVTSTLSQYFAGCLAFAGSFTPGWSRLEFLRIILRQNPVSQLSHILVENPVPNPAASSSLSSWSKHQILETSDEYRRCRVFCLFFLSFFLHRHFIVILYC</sequence>
<name>A0AAD5WQA4_9PEZI</name>
<dbReference type="Proteomes" id="UP001201980">
    <property type="component" value="Unassembled WGS sequence"/>
</dbReference>
<reference evidence="1" key="1">
    <citation type="submission" date="2022-07" db="EMBL/GenBank/DDBJ databases">
        <title>Draft genome sequence of Zalerion maritima ATCC 34329, a (micro)plastics degrading marine fungus.</title>
        <authorList>
            <person name="Paco A."/>
            <person name="Goncalves M.F.M."/>
            <person name="Rocha-Santos T.A.P."/>
            <person name="Alves A."/>
        </authorList>
    </citation>
    <scope>NUCLEOTIDE SEQUENCE</scope>
    <source>
        <strain evidence="1">ATCC 34329</strain>
    </source>
</reference>
<dbReference type="AlphaFoldDB" id="A0AAD5WQA4"/>
<keyword evidence="2" id="KW-1185">Reference proteome</keyword>
<evidence type="ECO:0000313" key="1">
    <source>
        <dbReference type="EMBL" id="KAJ2895461.1"/>
    </source>
</evidence>
<comment type="caution">
    <text evidence="1">The sequence shown here is derived from an EMBL/GenBank/DDBJ whole genome shotgun (WGS) entry which is preliminary data.</text>
</comment>